<evidence type="ECO:0000313" key="2">
    <source>
        <dbReference type="EMBL" id="RSH94035.1"/>
    </source>
</evidence>
<dbReference type="SUPFAM" id="SSF102405">
    <property type="entry name" value="MCP/YpsA-like"/>
    <property type="match status" value="1"/>
</dbReference>
<dbReference type="NCBIfam" id="TIGR00730">
    <property type="entry name" value="Rossman fold protein, TIGR00730 family"/>
    <property type="match status" value="1"/>
</dbReference>
<name>A0A427YSS0_9TREE</name>
<reference evidence="2 3" key="1">
    <citation type="submission" date="2018-11" db="EMBL/GenBank/DDBJ databases">
        <title>Genome sequence of Saitozyma podzolica DSM 27192.</title>
        <authorList>
            <person name="Aliyu H."/>
            <person name="Gorte O."/>
            <person name="Ochsenreither K."/>
        </authorList>
    </citation>
    <scope>NUCLEOTIDE SEQUENCE [LARGE SCALE GENOMIC DNA]</scope>
    <source>
        <strain evidence="2 3">DSM 27192</strain>
    </source>
</reference>
<comment type="caution">
    <text evidence="2">The sequence shown here is derived from an EMBL/GenBank/DDBJ whole genome shotgun (WGS) entry which is preliminary data.</text>
</comment>
<dbReference type="SUPFAM" id="SSF56752">
    <property type="entry name" value="D-aminoacid aminotransferase-like PLP-dependent enzymes"/>
    <property type="match status" value="1"/>
</dbReference>
<evidence type="ECO:0000313" key="3">
    <source>
        <dbReference type="Proteomes" id="UP000279259"/>
    </source>
</evidence>
<dbReference type="Pfam" id="PF01063">
    <property type="entry name" value="Aminotran_4"/>
    <property type="match status" value="1"/>
</dbReference>
<feature type="compositionally biased region" description="Low complexity" evidence="1">
    <location>
        <begin position="89"/>
        <end position="105"/>
    </location>
</feature>
<evidence type="ECO:0000256" key="1">
    <source>
        <dbReference type="SAM" id="MobiDB-lite"/>
    </source>
</evidence>
<dbReference type="InterPro" id="IPR043132">
    <property type="entry name" value="BCAT-like_C"/>
</dbReference>
<dbReference type="STRING" id="1890683.A0A427YSS0"/>
<organism evidence="2 3">
    <name type="scientific">Saitozyma podzolica</name>
    <dbReference type="NCBI Taxonomy" id="1890683"/>
    <lineage>
        <taxon>Eukaryota</taxon>
        <taxon>Fungi</taxon>
        <taxon>Dikarya</taxon>
        <taxon>Basidiomycota</taxon>
        <taxon>Agaricomycotina</taxon>
        <taxon>Tremellomycetes</taxon>
        <taxon>Tremellales</taxon>
        <taxon>Trimorphomycetaceae</taxon>
        <taxon>Saitozyma</taxon>
    </lineage>
</organism>
<sequence length="548" mass="59263">MSNPAPFPKEASLGKPVCVFCGSSPGSQPIFTLAAQAVGEALTREKIPLVYGGGRRGIMGVVSQAVLNSGGYVHGIVPRALMSRASEHTPTPSSTASSGTPAPGADLKSKEGVGKDLLEDDVDGRLSMEVVGSMHDRKLKMAQISTGGFIVLPGGYGTFEEALEMITWNQLGIHKLPVVILNINNLFTPLRKLFEDASESGFINPENLSLVSIVDLPEGEAANADESKAGEWGEAAVKALRDWSVSDRAGYNLQWAADENHVKAHPETASQIPPPPRTSSRALSLFTTMRFTSPSSSRPTIPIEKGHVPLLDRHIARLRRAHEHFAERGGEAVWGDWPGDEIVWEALQRGLEDSERAKQGDWRVRLLIHPGPHIEVQVLPAPADAGPFSLTFPPPASSSRRPLILDPHATALEDTLDRDVWLYKTTQRAHYDAASVRGGPSHPEVLLHTPTHLLETATSNVALRLPLPPKGDAAGASEHEWVTPCLAETRPFLDGTVRQELLERGVIREGEVTVEDWERCRVESKGGVVVVVGFNGLRGVWAAELVQP</sequence>
<dbReference type="AlphaFoldDB" id="A0A427YSS0"/>
<accession>A0A427YSS0</accession>
<dbReference type="Gene3D" id="3.20.10.10">
    <property type="entry name" value="D-amino Acid Aminotransferase, subunit A, domain 2"/>
    <property type="match status" value="1"/>
</dbReference>
<protein>
    <recommendedName>
        <fullName evidence="4">Lysine decarboxylase</fullName>
    </recommendedName>
</protein>
<dbReference type="PANTHER" id="PTHR31223">
    <property type="entry name" value="LOG FAMILY PROTEIN YJL055W"/>
    <property type="match status" value="1"/>
</dbReference>
<dbReference type="Proteomes" id="UP000279259">
    <property type="component" value="Unassembled WGS sequence"/>
</dbReference>
<dbReference type="InterPro" id="IPR043131">
    <property type="entry name" value="BCAT-like_N"/>
</dbReference>
<evidence type="ECO:0008006" key="4">
    <source>
        <dbReference type="Google" id="ProtNLM"/>
    </source>
</evidence>
<proteinExistence type="predicted"/>
<dbReference type="InterPro" id="IPR005269">
    <property type="entry name" value="LOG"/>
</dbReference>
<dbReference type="GO" id="GO:0005829">
    <property type="term" value="C:cytosol"/>
    <property type="evidence" value="ECO:0007669"/>
    <property type="project" value="TreeGrafter"/>
</dbReference>
<keyword evidence="3" id="KW-1185">Reference proteome</keyword>
<dbReference type="Pfam" id="PF03641">
    <property type="entry name" value="Lysine_decarbox"/>
    <property type="match status" value="1"/>
</dbReference>
<gene>
    <name evidence="2" type="ORF">EHS25_006689</name>
</gene>
<dbReference type="OrthoDB" id="414463at2759"/>
<dbReference type="InterPro" id="IPR001544">
    <property type="entry name" value="Aminotrans_IV"/>
</dbReference>
<dbReference type="InterPro" id="IPR036038">
    <property type="entry name" value="Aminotransferase-like"/>
</dbReference>
<dbReference type="InterPro" id="IPR031100">
    <property type="entry name" value="LOG_fam"/>
</dbReference>
<feature type="region of interest" description="Disordered" evidence="1">
    <location>
        <begin position="85"/>
        <end position="113"/>
    </location>
</feature>
<dbReference type="Gene3D" id="3.30.470.10">
    <property type="match status" value="1"/>
</dbReference>
<dbReference type="EMBL" id="RSCD01000003">
    <property type="protein sequence ID" value="RSH94035.1"/>
    <property type="molecule type" value="Genomic_DNA"/>
</dbReference>
<dbReference type="GO" id="GO:0009691">
    <property type="term" value="P:cytokinin biosynthetic process"/>
    <property type="evidence" value="ECO:0007669"/>
    <property type="project" value="InterPro"/>
</dbReference>
<dbReference type="PANTHER" id="PTHR31223:SF70">
    <property type="entry name" value="LOG FAMILY PROTEIN YJL055W"/>
    <property type="match status" value="1"/>
</dbReference>
<dbReference type="Gene3D" id="3.40.50.450">
    <property type="match status" value="1"/>
</dbReference>
<dbReference type="GO" id="GO:0016799">
    <property type="term" value="F:hydrolase activity, hydrolyzing N-glycosyl compounds"/>
    <property type="evidence" value="ECO:0007669"/>
    <property type="project" value="TreeGrafter"/>
</dbReference>